<feature type="transmembrane region" description="Helical" evidence="10">
    <location>
        <begin position="197"/>
        <end position="218"/>
    </location>
</feature>
<comment type="caution">
    <text evidence="12">The sequence shown here is derived from an EMBL/GenBank/DDBJ whole genome shotgun (WGS) entry which is preliminary data.</text>
</comment>
<gene>
    <name evidence="12" type="ORF">L596_024249</name>
</gene>
<name>A0A4U5MGG0_STECR</name>
<proteinExistence type="predicted"/>
<dbReference type="PANTHER" id="PTHR13325:SF3">
    <property type="entry name" value="MEMBRANE-BOUND TRANSCRIPTION FACTOR SITE-2 PROTEASE"/>
    <property type="match status" value="1"/>
</dbReference>
<dbReference type="Proteomes" id="UP000298663">
    <property type="component" value="Unassembled WGS sequence"/>
</dbReference>
<accession>A0A4U5MGG0</accession>
<evidence type="ECO:0000256" key="5">
    <source>
        <dbReference type="ARBA" id="ARBA00022692"/>
    </source>
</evidence>
<dbReference type="Pfam" id="PF02163">
    <property type="entry name" value="Peptidase_M50"/>
    <property type="match status" value="1"/>
</dbReference>
<evidence type="ECO:0000256" key="9">
    <source>
        <dbReference type="ARBA" id="ARBA00045828"/>
    </source>
</evidence>
<keyword evidence="13" id="KW-1185">Reference proteome</keyword>
<dbReference type="STRING" id="34508.A0A4U5MGG0"/>
<reference evidence="12 13" key="2">
    <citation type="journal article" date="2019" name="G3 (Bethesda)">
        <title>Hybrid Assembly of the Genome of the Entomopathogenic Nematode Steinernema carpocapsae Identifies the X-Chromosome.</title>
        <authorList>
            <person name="Serra L."/>
            <person name="Macchietto M."/>
            <person name="Macias-Munoz A."/>
            <person name="McGill C.J."/>
            <person name="Rodriguez I.M."/>
            <person name="Rodriguez B."/>
            <person name="Murad R."/>
            <person name="Mortazavi A."/>
        </authorList>
    </citation>
    <scope>NUCLEOTIDE SEQUENCE [LARGE SCALE GENOMIC DNA]</scope>
    <source>
        <strain evidence="12 13">ALL</strain>
    </source>
</reference>
<evidence type="ECO:0000259" key="11">
    <source>
        <dbReference type="Pfam" id="PF02163"/>
    </source>
</evidence>
<evidence type="ECO:0000256" key="8">
    <source>
        <dbReference type="ARBA" id="ARBA00032658"/>
    </source>
</evidence>
<dbReference type="GO" id="GO:0016020">
    <property type="term" value="C:membrane"/>
    <property type="evidence" value="ECO:0007669"/>
    <property type="project" value="InterPro"/>
</dbReference>
<dbReference type="GO" id="GO:0012505">
    <property type="term" value="C:endomembrane system"/>
    <property type="evidence" value="ECO:0007669"/>
    <property type="project" value="UniProtKB-SubCell"/>
</dbReference>
<dbReference type="GO" id="GO:0005737">
    <property type="term" value="C:cytoplasm"/>
    <property type="evidence" value="ECO:0007669"/>
    <property type="project" value="TreeGrafter"/>
</dbReference>
<feature type="domain" description="Peptidase M50" evidence="11">
    <location>
        <begin position="181"/>
        <end position="320"/>
    </location>
</feature>
<evidence type="ECO:0000256" key="10">
    <source>
        <dbReference type="SAM" id="Phobius"/>
    </source>
</evidence>
<dbReference type="EC" id="3.4.24.85" evidence="3"/>
<evidence type="ECO:0000313" key="12">
    <source>
        <dbReference type="EMBL" id="TKR68242.1"/>
    </source>
</evidence>
<keyword evidence="5 10" id="KW-0812">Transmembrane</keyword>
<dbReference type="OrthoDB" id="69989at2759"/>
<dbReference type="GO" id="GO:1905897">
    <property type="term" value="P:regulation of response to endoplasmic reticulum stress"/>
    <property type="evidence" value="ECO:0007669"/>
    <property type="project" value="TreeGrafter"/>
</dbReference>
<feature type="transmembrane region" description="Helical" evidence="10">
    <location>
        <begin position="167"/>
        <end position="191"/>
    </location>
</feature>
<comment type="catalytic activity">
    <reaction evidence="1">
        <text>Cleaves several transcription factors that are type-2 transmembrane proteins within membrane-spanning domains. Known substrates include sterol regulatory element-binding protein (SREBP) -1, SREBP-2 and forms of the transcriptional activator ATF6. SREBP-2 is cleaved at the site 477-DRSRILL-|-CVLTFLCLSFNPLTSLLQWGGA-505. The residues Asn-Pro, 11 residues distal to the site of cleavage in the membrane-spanning domain, are important for cleavage by S2P endopeptidase. Replacement of either of these residues does not prevent cleavage, but there is no cleavage if both of these residues are replaced.</text>
        <dbReference type="EC" id="3.4.24.85"/>
    </reaction>
</comment>
<evidence type="ECO:0000256" key="1">
    <source>
        <dbReference type="ARBA" id="ARBA00001350"/>
    </source>
</evidence>
<evidence type="ECO:0000256" key="7">
    <source>
        <dbReference type="ARBA" id="ARBA00023136"/>
    </source>
</evidence>
<dbReference type="GO" id="GO:0004222">
    <property type="term" value="F:metalloendopeptidase activity"/>
    <property type="evidence" value="ECO:0007669"/>
    <property type="project" value="InterPro"/>
</dbReference>
<keyword evidence="6 10" id="KW-1133">Transmembrane helix</keyword>
<evidence type="ECO:0000256" key="6">
    <source>
        <dbReference type="ARBA" id="ARBA00022989"/>
    </source>
</evidence>
<sequence>MLFTTAFCCFLLFWSGLWLIDFYLRSGNCQAYVDFAEKSGLLVAPFQIRFYTRSFQQSSLLQSLAAKSPTRSPRLQRFASFWFGIGALACVFCFIGITGYLTHLFLADLGSVTGGIWKEPSVDPFTSSYRVRRSVMPAAALDHPSPERHHRIPSVHHRVSQQGLTPIIPGVNIPWTHMPIFLGVLVVAGVVHELGHAMAAVGANVAVNGFGVFFYAVYPGAFTEIDTDGLNRSSSIQKLRIYGAGIWHNLVFALLGYLLLAATPTLLFPLFTTGNGVTVTGVNSLSGLTGPSGLRRGHVVEAINGCPVKTVDEWKKCVEAANEHSRGYAIPDHIVQRYTASKIESTIGEMQCCAEFVNSTASPHICFQFVNHNATAEVNEVPEIRVPRQCHLHLDWPNLSA</sequence>
<dbReference type="InterPro" id="IPR001193">
    <property type="entry name" value="MBTPS2"/>
</dbReference>
<organism evidence="12 13">
    <name type="scientific">Steinernema carpocapsae</name>
    <name type="common">Entomopathogenic nematode</name>
    <dbReference type="NCBI Taxonomy" id="34508"/>
    <lineage>
        <taxon>Eukaryota</taxon>
        <taxon>Metazoa</taxon>
        <taxon>Ecdysozoa</taxon>
        <taxon>Nematoda</taxon>
        <taxon>Chromadorea</taxon>
        <taxon>Rhabditida</taxon>
        <taxon>Tylenchina</taxon>
        <taxon>Panagrolaimomorpha</taxon>
        <taxon>Strongyloidoidea</taxon>
        <taxon>Steinernematidae</taxon>
        <taxon>Steinernema</taxon>
    </lineage>
</organism>
<evidence type="ECO:0000256" key="4">
    <source>
        <dbReference type="ARBA" id="ARBA00014400"/>
    </source>
</evidence>
<dbReference type="AlphaFoldDB" id="A0A4U5MGG0"/>
<comment type="function">
    <text evidence="9">Zinc metalloprotease that mediates intramembrane proteolysis of proteins such as ATF6, ATF6B, SREBF1/SREBP1 and SREBF2/SREBP2. Catalyzes the second step in the proteolytic activation of the sterol regulatory element-binding proteins (SREBPs) SREBF1/SREBP1 and SREBF2/SREBP2: cleaves SREBPs within the first transmembrane segment, thereby releasing the N-terminal segment with a portion of the transmembrane segment attached. Mature N-terminal SREBP fragments shuttle to the nucleus and activate gene transcription. Also mediates the second step in the proteolytic activation of the cyclic AMP-dependent transcription factor ATF-6 (ATF6 and ATF6B). Involved in intramembrane proteolysis during bone formation. In astrocytes and osteoblasts, upon DNA damage and ER stress, mediates the second step of the regulated intramembrane proteolytic activation of the transcription factor CREB3L1, leading to the inhibition of cell-cycle progression.</text>
</comment>
<dbReference type="PRINTS" id="PR01000">
    <property type="entry name" value="SREBPS2PTASE"/>
</dbReference>
<feature type="transmembrane region" description="Helical" evidence="10">
    <location>
        <begin position="81"/>
        <end position="101"/>
    </location>
</feature>
<keyword evidence="7 10" id="KW-0472">Membrane</keyword>
<evidence type="ECO:0000256" key="3">
    <source>
        <dbReference type="ARBA" id="ARBA00012347"/>
    </source>
</evidence>
<reference evidence="12 13" key="1">
    <citation type="journal article" date="2015" name="Genome Biol.">
        <title>Comparative genomics of Steinernema reveals deeply conserved gene regulatory networks.</title>
        <authorList>
            <person name="Dillman A.R."/>
            <person name="Macchietto M."/>
            <person name="Porter C.F."/>
            <person name="Rogers A."/>
            <person name="Williams B."/>
            <person name="Antoshechkin I."/>
            <person name="Lee M.M."/>
            <person name="Goodwin Z."/>
            <person name="Lu X."/>
            <person name="Lewis E.E."/>
            <person name="Goodrich-Blair H."/>
            <person name="Stock S.P."/>
            <person name="Adams B.J."/>
            <person name="Sternberg P.W."/>
            <person name="Mortazavi A."/>
        </authorList>
    </citation>
    <scope>NUCLEOTIDE SEQUENCE [LARGE SCALE GENOMIC DNA]</scope>
    <source>
        <strain evidence="12 13">ALL</strain>
    </source>
</reference>
<dbReference type="PANTHER" id="PTHR13325">
    <property type="entry name" value="PROTEASE M50 MEMBRANE-BOUND TRANSCRIPTION FACTOR SITE 2 PROTEASE"/>
    <property type="match status" value="1"/>
</dbReference>
<dbReference type="GO" id="GO:0031293">
    <property type="term" value="P:membrane protein intracellular domain proteolysis"/>
    <property type="evidence" value="ECO:0007669"/>
    <property type="project" value="TreeGrafter"/>
</dbReference>
<protein>
    <recommendedName>
        <fullName evidence="4">Membrane-bound transcription factor site-2 protease</fullName>
        <ecNumber evidence="3">3.4.24.85</ecNumber>
    </recommendedName>
    <alternativeName>
        <fullName evidence="8">Endopeptidase S2P</fullName>
    </alternativeName>
</protein>
<dbReference type="EMBL" id="AZBU02000008">
    <property type="protein sequence ID" value="TKR68242.1"/>
    <property type="molecule type" value="Genomic_DNA"/>
</dbReference>
<dbReference type="InterPro" id="IPR008915">
    <property type="entry name" value="Peptidase_M50"/>
</dbReference>
<evidence type="ECO:0000313" key="13">
    <source>
        <dbReference type="Proteomes" id="UP000298663"/>
    </source>
</evidence>
<comment type="subcellular location">
    <subcellularLocation>
        <location evidence="2">Endomembrane system</location>
        <topology evidence="2">Multi-pass membrane protein</topology>
    </subcellularLocation>
</comment>
<evidence type="ECO:0000256" key="2">
    <source>
        <dbReference type="ARBA" id="ARBA00004127"/>
    </source>
</evidence>